<feature type="compositionally biased region" description="Polar residues" evidence="1">
    <location>
        <begin position="22"/>
        <end position="31"/>
    </location>
</feature>
<feature type="region of interest" description="Disordered" evidence="1">
    <location>
        <begin position="61"/>
        <end position="83"/>
    </location>
</feature>
<evidence type="ECO:0000313" key="2">
    <source>
        <dbReference type="EMBL" id="CEK62943.1"/>
    </source>
</evidence>
<reference evidence="2" key="1">
    <citation type="submission" date="2014-12" db="EMBL/GenBank/DDBJ databases">
        <title>Insight into the proteome of Arion vulgaris.</title>
        <authorList>
            <person name="Aradska J."/>
            <person name="Bulat T."/>
            <person name="Smidak R."/>
            <person name="Sarate P."/>
            <person name="Gangsoo J."/>
            <person name="Sialana F."/>
            <person name="Bilban M."/>
            <person name="Lubec G."/>
        </authorList>
    </citation>
    <scope>NUCLEOTIDE SEQUENCE</scope>
    <source>
        <tissue evidence="2">Skin</tissue>
    </source>
</reference>
<feature type="compositionally biased region" description="Polar residues" evidence="1">
    <location>
        <begin position="63"/>
        <end position="72"/>
    </location>
</feature>
<feature type="region of interest" description="Disordered" evidence="1">
    <location>
        <begin position="1"/>
        <end position="44"/>
    </location>
</feature>
<dbReference type="AlphaFoldDB" id="A0A0B6Z360"/>
<proteinExistence type="predicted"/>
<feature type="non-terminal residue" evidence="2">
    <location>
        <position position="83"/>
    </location>
</feature>
<protein>
    <submittedName>
        <fullName evidence="2">Uncharacterized protein</fullName>
    </submittedName>
</protein>
<name>A0A0B6Z360_9EUPU</name>
<dbReference type="EMBL" id="HACG01016078">
    <property type="protein sequence ID" value="CEK62943.1"/>
    <property type="molecule type" value="Transcribed_RNA"/>
</dbReference>
<feature type="compositionally biased region" description="Polar residues" evidence="1">
    <location>
        <begin position="1"/>
        <end position="13"/>
    </location>
</feature>
<organism evidence="2">
    <name type="scientific">Arion vulgaris</name>
    <dbReference type="NCBI Taxonomy" id="1028688"/>
    <lineage>
        <taxon>Eukaryota</taxon>
        <taxon>Metazoa</taxon>
        <taxon>Spiralia</taxon>
        <taxon>Lophotrochozoa</taxon>
        <taxon>Mollusca</taxon>
        <taxon>Gastropoda</taxon>
        <taxon>Heterobranchia</taxon>
        <taxon>Euthyneura</taxon>
        <taxon>Panpulmonata</taxon>
        <taxon>Eupulmonata</taxon>
        <taxon>Stylommatophora</taxon>
        <taxon>Helicina</taxon>
        <taxon>Arionoidea</taxon>
        <taxon>Arionidae</taxon>
        <taxon>Arion</taxon>
    </lineage>
</organism>
<feature type="non-terminal residue" evidence="2">
    <location>
        <position position="1"/>
    </location>
</feature>
<sequence>YHQGNQALLQQVPSVLPKSQRDTPVTQQQMPSGVPKSQRDTQITPTNHHIMNLKEQELIEPTELSSSGSETFVKTVMGQRLTT</sequence>
<gene>
    <name evidence="2" type="primary">ORF46580</name>
</gene>
<accession>A0A0B6Z360</accession>
<evidence type="ECO:0000256" key="1">
    <source>
        <dbReference type="SAM" id="MobiDB-lite"/>
    </source>
</evidence>